<keyword evidence="1" id="KW-1133">Transmembrane helix</keyword>
<organism evidence="2 3">
    <name type="scientific">Aquibacillus koreensis</name>
    <dbReference type="NCBI Taxonomy" id="279446"/>
    <lineage>
        <taxon>Bacteria</taxon>
        <taxon>Bacillati</taxon>
        <taxon>Bacillota</taxon>
        <taxon>Bacilli</taxon>
        <taxon>Bacillales</taxon>
        <taxon>Bacillaceae</taxon>
        <taxon>Aquibacillus</taxon>
    </lineage>
</organism>
<accession>A0A9X4AI92</accession>
<feature type="transmembrane region" description="Helical" evidence="1">
    <location>
        <begin position="146"/>
        <end position="168"/>
    </location>
</feature>
<reference evidence="2" key="1">
    <citation type="submission" date="2022-06" db="EMBL/GenBank/DDBJ databases">
        <title>Aquibacillus sp. a new bacterium isolated from soil saline samples.</title>
        <authorList>
            <person name="Galisteo C."/>
            <person name="De La Haba R."/>
            <person name="Sanchez-Porro C."/>
            <person name="Ventosa A."/>
        </authorList>
    </citation>
    <scope>NUCLEOTIDE SEQUENCE</scope>
    <source>
        <strain evidence="2">JCM 12387</strain>
    </source>
</reference>
<name>A0A9X4AI92_9BACI</name>
<protein>
    <submittedName>
        <fullName evidence="2">ABC transporter permease</fullName>
    </submittedName>
</protein>
<feature type="transmembrane region" description="Helical" evidence="1">
    <location>
        <begin position="252"/>
        <end position="274"/>
    </location>
</feature>
<dbReference type="GO" id="GO:0005886">
    <property type="term" value="C:plasma membrane"/>
    <property type="evidence" value="ECO:0007669"/>
    <property type="project" value="UniProtKB-SubCell"/>
</dbReference>
<keyword evidence="1" id="KW-0812">Transmembrane</keyword>
<evidence type="ECO:0000313" key="3">
    <source>
        <dbReference type="Proteomes" id="UP001145072"/>
    </source>
</evidence>
<dbReference type="AlphaFoldDB" id="A0A9X4AI92"/>
<dbReference type="EMBL" id="JAMQJZ010000006">
    <property type="protein sequence ID" value="MDC3420746.1"/>
    <property type="molecule type" value="Genomic_DNA"/>
</dbReference>
<evidence type="ECO:0000256" key="1">
    <source>
        <dbReference type="SAM" id="Phobius"/>
    </source>
</evidence>
<feature type="transmembrane region" description="Helical" evidence="1">
    <location>
        <begin position="180"/>
        <end position="203"/>
    </location>
</feature>
<evidence type="ECO:0000313" key="2">
    <source>
        <dbReference type="EMBL" id="MDC3420746.1"/>
    </source>
</evidence>
<feature type="transmembrane region" description="Helical" evidence="1">
    <location>
        <begin position="67"/>
        <end position="88"/>
    </location>
</feature>
<sequence>MERFFTLFINPVLNKEIKLRFRSFKSFLGIFFYLAICGLVSLAFIYIESTFGYGGFNATDSRNLFMVLAIGQLGLVTFMTPGLTAGAISGEREMQTLNILLTTQQSSTSIVLSKLFSSLAFLVLMLFASLPLYSIVFLYGGVSPSMVVITFGFQLLSMFTIGSLGVMFSTIIRKTMIATITTYAMMLFFLVGTLILFVISLRFSMAYNPGSVSGGNEYLPYLFIMLNPIVTLFTIYEPSAFSYELQATGIEWPLWSGFVISYFLIAIVALIISIRRLRPSMKVKTRKKKE</sequence>
<comment type="caution">
    <text evidence="2">The sequence shown here is derived from an EMBL/GenBank/DDBJ whole genome shotgun (WGS) entry which is preliminary data.</text>
</comment>
<dbReference type="GO" id="GO:0140359">
    <property type="term" value="F:ABC-type transporter activity"/>
    <property type="evidence" value="ECO:0007669"/>
    <property type="project" value="InterPro"/>
</dbReference>
<keyword evidence="3" id="KW-1185">Reference proteome</keyword>
<proteinExistence type="predicted"/>
<dbReference type="Pfam" id="PF12679">
    <property type="entry name" value="ABC2_membrane_2"/>
    <property type="match status" value="1"/>
</dbReference>
<feature type="transmembrane region" description="Helical" evidence="1">
    <location>
        <begin position="119"/>
        <end position="140"/>
    </location>
</feature>
<dbReference type="Proteomes" id="UP001145072">
    <property type="component" value="Unassembled WGS sequence"/>
</dbReference>
<keyword evidence="1" id="KW-0472">Membrane</keyword>
<feature type="transmembrane region" description="Helical" evidence="1">
    <location>
        <begin position="27"/>
        <end position="47"/>
    </location>
</feature>
<gene>
    <name evidence="2" type="ORF">NC661_10235</name>
</gene>
<dbReference type="RefSeq" id="WP_259865588.1">
    <property type="nucleotide sequence ID" value="NZ_JAMQJZ010000006.1"/>
</dbReference>